<evidence type="ECO:0000313" key="18">
    <source>
        <dbReference type="EMBL" id="WTS14192.1"/>
    </source>
</evidence>
<feature type="compositionally biased region" description="Basic residues" evidence="14">
    <location>
        <begin position="111"/>
        <end position="123"/>
    </location>
</feature>
<evidence type="ECO:0000259" key="16">
    <source>
        <dbReference type="Pfam" id="PF00905"/>
    </source>
</evidence>
<dbReference type="InterPro" id="IPR001264">
    <property type="entry name" value="Glyco_trans_51"/>
</dbReference>
<dbReference type="EMBL" id="CP108195">
    <property type="protein sequence ID" value="WTS14192.1"/>
    <property type="molecule type" value="Genomic_DNA"/>
</dbReference>
<dbReference type="GO" id="GO:0071555">
    <property type="term" value="P:cell wall organization"/>
    <property type="evidence" value="ECO:0007669"/>
    <property type="project" value="UniProtKB-KW"/>
</dbReference>
<dbReference type="Gene3D" id="3.40.710.10">
    <property type="entry name" value="DD-peptidase/beta-lactamase superfamily"/>
    <property type="match status" value="1"/>
</dbReference>
<evidence type="ECO:0000256" key="8">
    <source>
        <dbReference type="ARBA" id="ARBA00022960"/>
    </source>
</evidence>
<dbReference type="FunFam" id="1.10.3810.10:FF:000001">
    <property type="entry name" value="Penicillin-binding protein 1A"/>
    <property type="match status" value="1"/>
</dbReference>
<evidence type="ECO:0000256" key="4">
    <source>
        <dbReference type="ARBA" id="ARBA00022670"/>
    </source>
</evidence>
<dbReference type="GO" id="GO:0006508">
    <property type="term" value="P:proteolysis"/>
    <property type="evidence" value="ECO:0007669"/>
    <property type="project" value="UniProtKB-KW"/>
</dbReference>
<dbReference type="GO" id="GO:0008658">
    <property type="term" value="F:penicillin binding"/>
    <property type="evidence" value="ECO:0007669"/>
    <property type="project" value="InterPro"/>
</dbReference>
<feature type="compositionally biased region" description="Gly residues" evidence="14">
    <location>
        <begin position="873"/>
        <end position="888"/>
    </location>
</feature>
<dbReference type="InterPro" id="IPR001460">
    <property type="entry name" value="PCN-bd_Tpept"/>
</dbReference>
<feature type="domain" description="Glycosyl transferase family 51" evidence="17">
    <location>
        <begin position="191"/>
        <end position="374"/>
    </location>
</feature>
<keyword evidence="9" id="KW-0573">Peptidoglycan synthesis</keyword>
<evidence type="ECO:0000256" key="1">
    <source>
        <dbReference type="ARBA" id="ARBA00007090"/>
    </source>
</evidence>
<evidence type="ECO:0000256" key="14">
    <source>
        <dbReference type="SAM" id="MobiDB-lite"/>
    </source>
</evidence>
<evidence type="ECO:0000256" key="10">
    <source>
        <dbReference type="ARBA" id="ARBA00023268"/>
    </source>
</evidence>
<dbReference type="Pfam" id="PF00905">
    <property type="entry name" value="Transpeptidase"/>
    <property type="match status" value="1"/>
</dbReference>
<dbReference type="InterPro" id="IPR023346">
    <property type="entry name" value="Lysozyme-like_dom_sf"/>
</dbReference>
<dbReference type="SUPFAM" id="SSF56601">
    <property type="entry name" value="beta-lactamase/transpeptidase-like"/>
    <property type="match status" value="1"/>
</dbReference>
<evidence type="ECO:0000256" key="3">
    <source>
        <dbReference type="ARBA" id="ARBA00022645"/>
    </source>
</evidence>
<protein>
    <submittedName>
        <fullName evidence="18">Penicillin-binding protein</fullName>
    </submittedName>
</protein>
<dbReference type="InterPro" id="IPR050396">
    <property type="entry name" value="Glycosyltr_51/Transpeptidase"/>
</dbReference>
<keyword evidence="11" id="KW-0961">Cell wall biogenesis/degradation</keyword>
<dbReference type="Pfam" id="PF00912">
    <property type="entry name" value="Transgly"/>
    <property type="match status" value="1"/>
</dbReference>
<dbReference type="GO" id="GO:0009252">
    <property type="term" value="P:peptidoglycan biosynthetic process"/>
    <property type="evidence" value="ECO:0007669"/>
    <property type="project" value="UniProtKB-KW"/>
</dbReference>
<dbReference type="GO" id="GO:0008360">
    <property type="term" value="P:regulation of cell shape"/>
    <property type="evidence" value="ECO:0007669"/>
    <property type="project" value="UniProtKB-KW"/>
</dbReference>
<feature type="compositionally biased region" description="Low complexity" evidence="14">
    <location>
        <begin position="821"/>
        <end position="872"/>
    </location>
</feature>
<organism evidence="18">
    <name type="scientific">Streptomyces sp. NBC_00119</name>
    <dbReference type="NCBI Taxonomy" id="2975659"/>
    <lineage>
        <taxon>Bacteria</taxon>
        <taxon>Bacillati</taxon>
        <taxon>Actinomycetota</taxon>
        <taxon>Actinomycetes</taxon>
        <taxon>Kitasatosporales</taxon>
        <taxon>Streptomycetaceae</taxon>
        <taxon>Streptomyces</taxon>
    </lineage>
</organism>
<keyword evidence="6" id="KW-0808">Transferase</keyword>
<evidence type="ECO:0000256" key="12">
    <source>
        <dbReference type="ARBA" id="ARBA00034000"/>
    </source>
</evidence>
<feature type="compositionally biased region" description="Low complexity" evidence="14">
    <location>
        <begin position="46"/>
        <end position="57"/>
    </location>
</feature>
<feature type="transmembrane region" description="Helical" evidence="15">
    <location>
        <begin position="145"/>
        <end position="168"/>
    </location>
</feature>
<name>A0AAU1U8I0_9ACTN</name>
<sequence length="922" mass="97429">MSEHRRKPPQPQGGGRAAARRGTSGASPGRRAAPRDATGSPSDAYGTPGSTGSSGSTGDDRPYGGRAEARRAAQRSAGGSRRKAPDGGGGRGGGGRRGGGGPEGAGGPGRGRGRGPSRPPQKKRFIDYPRSDKYGAHRWLPSWRLVTGLVVGFCGSLMVAAGIGYAMVGIPNMADTAKAQNNVYYWANGKQMVATGGETNRQIIKYEEIPEAMRYAVMSAENKTFETDKGVDPMGIARAVLNMAKGGETQGGSTITQQYVKNAMLDDQSQTVSRKVKELLVSIKVGRTESKEKVMAGYLNTAYYGRGAYGIQAAARTYFNDDASHLDASQCAFLASVLKGATYYDPAGAPEIDPVQATAEKNKARAEKRWSWILDEEVKDKRLSATDREKFKAEGFPRLQSPRSNPSLAGQTGYLVDLAKAYVINNSHGKITALDLQKGGYEIHTTFDKKKVYKLEAAVKKVRKENINTKLRPKTDKYVQFGGASVNPTSGAIEAIYGGEDATRHYTNNADQTGAQVGSTFKPFVLAAAMRDGVRDPKGGEIQSDDERTQVSPKSLYSGQNKLKIKKYNGEVWTDKDGKEWLQKNDGGQSYNRPTYQIDLREAMRESVNSAYVQLGMDVGLDKVKQAASDAGIKDSSFASANYPSFSLGTSDPSAIRMAGAYSTFAASGQRNDPFSVTSVDHAGETVYRHEKAPVRAFQPAVADNVTDVLRTVVDKGTGTNAKLPGRQVAGKTGTTDGNKSAWFVGYTPQLSTAITMYRMDDNENSKKREFLEMYGTGNQEKIHGASFPSEIWHDYMMEALKGVAPKAFPAAEPIGSIVGATPSPSITPSATPSPSDSATVEPSPSQSSPGPSPSTSESCSSWSWNCNNNGGTSNGGTGGTPTGGTDGGVTSSPSTPGGGNGGSNGGSNGNGNGGIFGGPAG</sequence>
<keyword evidence="10" id="KW-0511">Multifunctional enzyme</keyword>
<evidence type="ECO:0000256" key="11">
    <source>
        <dbReference type="ARBA" id="ARBA00023316"/>
    </source>
</evidence>
<dbReference type="GO" id="GO:0009002">
    <property type="term" value="F:serine-type D-Ala-D-Ala carboxypeptidase activity"/>
    <property type="evidence" value="ECO:0007669"/>
    <property type="project" value="UniProtKB-EC"/>
</dbReference>
<keyword evidence="15" id="KW-0812">Transmembrane</keyword>
<dbReference type="InterPro" id="IPR036950">
    <property type="entry name" value="PBP_transglycosylase"/>
</dbReference>
<evidence type="ECO:0000256" key="2">
    <source>
        <dbReference type="ARBA" id="ARBA00007739"/>
    </source>
</evidence>
<keyword evidence="3" id="KW-0121">Carboxypeptidase</keyword>
<feature type="region of interest" description="Disordered" evidence="14">
    <location>
        <begin position="1"/>
        <end position="129"/>
    </location>
</feature>
<dbReference type="PANTHER" id="PTHR32282:SF34">
    <property type="entry name" value="PENICILLIN-BINDING PROTEIN 1A"/>
    <property type="match status" value="1"/>
</dbReference>
<feature type="compositionally biased region" description="Low complexity" evidence="14">
    <location>
        <begin position="20"/>
        <end position="31"/>
    </location>
</feature>
<proteinExistence type="inferred from homology"/>
<feature type="compositionally biased region" description="Gly residues" evidence="14">
    <location>
        <begin position="897"/>
        <end position="922"/>
    </location>
</feature>
<dbReference type="GO" id="GO:0008955">
    <property type="term" value="F:peptidoglycan glycosyltransferase activity"/>
    <property type="evidence" value="ECO:0007669"/>
    <property type="project" value="UniProtKB-EC"/>
</dbReference>
<feature type="compositionally biased region" description="Basic and acidic residues" evidence="14">
    <location>
        <begin position="58"/>
        <end position="71"/>
    </location>
</feature>
<comment type="similarity">
    <text evidence="2">In the N-terminal section; belongs to the glycosyltransferase 51 family.</text>
</comment>
<evidence type="ECO:0000256" key="9">
    <source>
        <dbReference type="ARBA" id="ARBA00022984"/>
    </source>
</evidence>
<comment type="catalytic activity">
    <reaction evidence="12">
        <text>Preferential cleavage: (Ac)2-L-Lys-D-Ala-|-D-Ala. Also transpeptidation of peptidyl-alanyl moieties that are N-acyl substituents of D-alanine.</text>
        <dbReference type="EC" id="3.4.16.4"/>
    </reaction>
</comment>
<evidence type="ECO:0000256" key="13">
    <source>
        <dbReference type="ARBA" id="ARBA00049902"/>
    </source>
</evidence>
<comment type="similarity">
    <text evidence="1">In the C-terminal section; belongs to the transpeptidase family.</text>
</comment>
<keyword evidence="5" id="KW-0328">Glycosyltransferase</keyword>
<dbReference type="SUPFAM" id="SSF53955">
    <property type="entry name" value="Lysozyme-like"/>
    <property type="match status" value="1"/>
</dbReference>
<evidence type="ECO:0000256" key="7">
    <source>
        <dbReference type="ARBA" id="ARBA00022801"/>
    </source>
</evidence>
<evidence type="ECO:0000256" key="15">
    <source>
        <dbReference type="SAM" id="Phobius"/>
    </source>
</evidence>
<comment type="catalytic activity">
    <reaction evidence="13">
        <text>[GlcNAc-(1-&gt;4)-Mur2Ac(oyl-L-Ala-gamma-D-Glu-L-Lys-D-Ala-D-Ala)](n)-di-trans,octa-cis-undecaprenyl diphosphate + beta-D-GlcNAc-(1-&gt;4)-Mur2Ac(oyl-L-Ala-gamma-D-Glu-L-Lys-D-Ala-D-Ala)-di-trans,octa-cis-undecaprenyl diphosphate = [GlcNAc-(1-&gt;4)-Mur2Ac(oyl-L-Ala-gamma-D-Glu-L-Lys-D-Ala-D-Ala)](n+1)-di-trans,octa-cis-undecaprenyl diphosphate + di-trans,octa-cis-undecaprenyl diphosphate + H(+)</text>
        <dbReference type="Rhea" id="RHEA:23708"/>
        <dbReference type="Rhea" id="RHEA-COMP:9602"/>
        <dbReference type="Rhea" id="RHEA-COMP:9603"/>
        <dbReference type="ChEBI" id="CHEBI:15378"/>
        <dbReference type="ChEBI" id="CHEBI:58405"/>
        <dbReference type="ChEBI" id="CHEBI:60033"/>
        <dbReference type="ChEBI" id="CHEBI:78435"/>
        <dbReference type="EC" id="2.4.99.28"/>
    </reaction>
</comment>
<evidence type="ECO:0000256" key="6">
    <source>
        <dbReference type="ARBA" id="ARBA00022679"/>
    </source>
</evidence>
<keyword evidence="15" id="KW-0472">Membrane</keyword>
<feature type="compositionally biased region" description="Gly residues" evidence="14">
    <location>
        <begin position="86"/>
        <end position="110"/>
    </location>
</feature>
<dbReference type="AlphaFoldDB" id="A0AAU1U8I0"/>
<reference evidence="18" key="1">
    <citation type="submission" date="2022-10" db="EMBL/GenBank/DDBJ databases">
        <title>The complete genomes of actinobacterial strains from the NBC collection.</title>
        <authorList>
            <person name="Joergensen T.S."/>
            <person name="Alvarez Arevalo M."/>
            <person name="Sterndorff E.B."/>
            <person name="Faurdal D."/>
            <person name="Vuksanovic O."/>
            <person name="Mourched A.-S."/>
            <person name="Charusanti P."/>
            <person name="Shaw S."/>
            <person name="Blin K."/>
            <person name="Weber T."/>
        </authorList>
    </citation>
    <scope>NUCLEOTIDE SEQUENCE</scope>
    <source>
        <strain evidence="18">NBC_00119</strain>
    </source>
</reference>
<keyword evidence="8" id="KW-0133">Cell shape</keyword>
<accession>A0AAU1U8I0</accession>
<keyword evidence="4" id="KW-0645">Protease</keyword>
<keyword evidence="15" id="KW-1133">Transmembrane helix</keyword>
<gene>
    <name evidence="18" type="ORF">OHU69_25945</name>
</gene>
<feature type="domain" description="Penicillin-binding protein transpeptidase" evidence="16">
    <location>
        <begin position="579"/>
        <end position="765"/>
    </location>
</feature>
<feature type="region of interest" description="Disordered" evidence="14">
    <location>
        <begin position="820"/>
        <end position="922"/>
    </location>
</feature>
<dbReference type="GO" id="GO:0030288">
    <property type="term" value="C:outer membrane-bounded periplasmic space"/>
    <property type="evidence" value="ECO:0007669"/>
    <property type="project" value="TreeGrafter"/>
</dbReference>
<dbReference type="Gene3D" id="1.10.3810.10">
    <property type="entry name" value="Biosynthetic peptidoglycan transglycosylase-like"/>
    <property type="match status" value="1"/>
</dbReference>
<evidence type="ECO:0000256" key="5">
    <source>
        <dbReference type="ARBA" id="ARBA00022676"/>
    </source>
</evidence>
<evidence type="ECO:0000259" key="17">
    <source>
        <dbReference type="Pfam" id="PF00912"/>
    </source>
</evidence>
<keyword evidence="7" id="KW-0378">Hydrolase</keyword>
<dbReference type="PANTHER" id="PTHR32282">
    <property type="entry name" value="BINDING PROTEIN TRANSPEPTIDASE, PUTATIVE-RELATED"/>
    <property type="match status" value="1"/>
</dbReference>
<dbReference type="InterPro" id="IPR012338">
    <property type="entry name" value="Beta-lactam/transpept-like"/>
</dbReference>